<dbReference type="EMBL" id="BNJK01000004">
    <property type="protein sequence ID" value="GHP01019.1"/>
    <property type="molecule type" value="Genomic_DNA"/>
</dbReference>
<gene>
    <name evidence="1" type="ORF">KSF_110660</name>
</gene>
<dbReference type="RefSeq" id="WP_220211591.1">
    <property type="nucleotide sequence ID" value="NZ_BNJK01000004.1"/>
</dbReference>
<reference evidence="1" key="1">
    <citation type="submission" date="2020-10" db="EMBL/GenBank/DDBJ databases">
        <title>Taxonomic study of unclassified bacteria belonging to the class Ktedonobacteria.</title>
        <authorList>
            <person name="Yabe S."/>
            <person name="Wang C.M."/>
            <person name="Zheng Y."/>
            <person name="Sakai Y."/>
            <person name="Cavaletti L."/>
            <person name="Monciardini P."/>
            <person name="Donadio S."/>
        </authorList>
    </citation>
    <scope>NUCLEOTIDE SEQUENCE</scope>
    <source>
        <strain evidence="1">ID150040</strain>
    </source>
</reference>
<accession>A0A8J3N9P2</accession>
<evidence type="ECO:0000313" key="1">
    <source>
        <dbReference type="EMBL" id="GHP01019.1"/>
    </source>
</evidence>
<sequence length="306" mass="32206">MAQQTFSVLTRRPRVVIDHVDGDLKVRSWQRQEIRVESAEPVVGMRQEGDTLTINDYRGDLTLWVPGIKGGFLSFLTGVFTSLYVSHLSRSATIEGVGNVELQEIGGQVVLENIYGNVKLEGIQELAQLSGVGGNLRATGVATLRSQRGVGGNVTLTTLQVAELDNVGGNLHAYHIERVLQVRNVGGNAHARDCAGAEVNVTHTGGNLHIDGAALADSCSAGGNVDVWASVPVDRQVRLHAGGNATIDFPADANVSVYAHAGGNITSPTVQRHGGGSLNLVYGSGLARLDVAVGGNVRLQGEAIPR</sequence>
<dbReference type="Proteomes" id="UP000597444">
    <property type="component" value="Unassembled WGS sequence"/>
</dbReference>
<protein>
    <recommendedName>
        <fullName evidence="3">Adhesin domain-containing protein</fullName>
    </recommendedName>
</protein>
<keyword evidence="2" id="KW-1185">Reference proteome</keyword>
<evidence type="ECO:0000313" key="2">
    <source>
        <dbReference type="Proteomes" id="UP000597444"/>
    </source>
</evidence>
<name>A0A8J3N9P2_9CHLR</name>
<evidence type="ECO:0008006" key="3">
    <source>
        <dbReference type="Google" id="ProtNLM"/>
    </source>
</evidence>
<comment type="caution">
    <text evidence="1">The sequence shown here is derived from an EMBL/GenBank/DDBJ whole genome shotgun (WGS) entry which is preliminary data.</text>
</comment>
<proteinExistence type="predicted"/>
<organism evidence="1 2">
    <name type="scientific">Reticulibacter mediterranei</name>
    <dbReference type="NCBI Taxonomy" id="2778369"/>
    <lineage>
        <taxon>Bacteria</taxon>
        <taxon>Bacillati</taxon>
        <taxon>Chloroflexota</taxon>
        <taxon>Ktedonobacteria</taxon>
        <taxon>Ktedonobacterales</taxon>
        <taxon>Reticulibacteraceae</taxon>
        <taxon>Reticulibacter</taxon>
    </lineage>
</organism>
<dbReference type="AlphaFoldDB" id="A0A8J3N9P2"/>